<dbReference type="AlphaFoldDB" id="A0A127PH06"/>
<dbReference type="Proteomes" id="UP000072421">
    <property type="component" value="Chromosome"/>
</dbReference>
<reference evidence="1 2" key="1">
    <citation type="submission" date="2015-11" db="EMBL/GenBank/DDBJ databases">
        <title>Exploring the genomic traits of fungus-feeding bacterial genus Collimonas.</title>
        <authorList>
            <person name="Song C."/>
            <person name="Schmidt R."/>
            <person name="de Jager V."/>
            <person name="Krzyzanowska D."/>
            <person name="Jongedijk E."/>
            <person name="Cankar K."/>
            <person name="Beekwilder J."/>
            <person name="van Veen A."/>
            <person name="de Boer W."/>
            <person name="van Veen J.A."/>
            <person name="Garbeva P."/>
        </authorList>
    </citation>
    <scope>NUCLEOTIDE SEQUENCE [LARGE SCALE GENOMIC DNA]</scope>
    <source>
        <strain evidence="1 2">Ter6</strain>
    </source>
</reference>
<protein>
    <submittedName>
        <fullName evidence="1">Uncharacterized protein</fullName>
    </submittedName>
</protein>
<dbReference type="PATRIC" id="fig|158899.10.peg.4450"/>
<dbReference type="OrthoDB" id="8780894at2"/>
<organism evidence="1">
    <name type="scientific">Collimonas fungivorans</name>
    <dbReference type="NCBI Taxonomy" id="158899"/>
    <lineage>
        <taxon>Bacteria</taxon>
        <taxon>Pseudomonadati</taxon>
        <taxon>Pseudomonadota</taxon>
        <taxon>Betaproteobacteria</taxon>
        <taxon>Burkholderiales</taxon>
        <taxon>Oxalobacteraceae</taxon>
        <taxon>Collimonas</taxon>
    </lineage>
</organism>
<gene>
    <name evidence="1" type="ORF">CFter6_4491</name>
</gene>
<evidence type="ECO:0000313" key="2">
    <source>
        <dbReference type="Proteomes" id="UP000072421"/>
    </source>
</evidence>
<sequence length="98" mass="10826">MSVQLENCLNNEYLKKIEALAALSLYGQNVKIAIHHIVKDACSFAANQAGDPTMHLLAFKGRLTELAKRTHPSMPGYIKTLEYAASLVVVQQARSLRT</sequence>
<dbReference type="EMBL" id="CP013232">
    <property type="protein sequence ID" value="AMO97082.1"/>
    <property type="molecule type" value="Genomic_DNA"/>
</dbReference>
<dbReference type="RefSeq" id="WP_061541507.1">
    <property type="nucleotide sequence ID" value="NZ_CP013232.1"/>
</dbReference>
<evidence type="ECO:0000313" key="1">
    <source>
        <dbReference type="EMBL" id="AMO97082.1"/>
    </source>
</evidence>
<proteinExistence type="predicted"/>
<name>A0A127PH06_9BURK</name>
<accession>A0A127PH06</accession>